<dbReference type="InterPro" id="IPR028082">
    <property type="entry name" value="Peripla_BP_I"/>
</dbReference>
<dbReference type="InterPro" id="IPR010982">
    <property type="entry name" value="Lambda_DNA-bd_dom_sf"/>
</dbReference>
<dbReference type="EMBL" id="VULX01000012">
    <property type="protein sequence ID" value="MSR91595.1"/>
    <property type="molecule type" value="Genomic_DNA"/>
</dbReference>
<sequence>MLTIYDIAKITGFSPTTVSKVINNYPDVSDKTRNKIKKALVESGFKPNAQAQFLSTKKTWTIGVVYYEGVGIGLAHPFFSYVIQAFKHRVEEYGYSLLFGSKTDRLKNSTFLEYFKYSRVDGIVIISTEEGNKETEEIINSDFPCVIIDIRNNNAATVSSDNEKGCKLAIDYLYELGHRKIAHISGGFGDRNWSSTTRIKCYKEAMNNLGLNVPNGYIADGVNFDYSGGYSAMKKLLKLKDRPTAVFAAGDKLALGAIAAIRDEGMNVPDDFSVIGFDDIELARYVTPGLTTIRQNSTELGRSAADILVEQINQKKKLTVNNVIPVELVKRDSCRKIN</sequence>
<protein>
    <submittedName>
        <fullName evidence="5">LacI family transcriptional regulator</fullName>
    </submittedName>
</protein>
<dbReference type="PANTHER" id="PTHR30146:SF109">
    <property type="entry name" value="HTH-TYPE TRANSCRIPTIONAL REGULATOR GALS"/>
    <property type="match status" value="1"/>
</dbReference>
<dbReference type="GO" id="GO:0000976">
    <property type="term" value="F:transcription cis-regulatory region binding"/>
    <property type="evidence" value="ECO:0007669"/>
    <property type="project" value="TreeGrafter"/>
</dbReference>
<dbReference type="SUPFAM" id="SSF47413">
    <property type="entry name" value="lambda repressor-like DNA-binding domains"/>
    <property type="match status" value="1"/>
</dbReference>
<name>A0A7X2MZS4_9CLOT</name>
<dbReference type="PANTHER" id="PTHR30146">
    <property type="entry name" value="LACI-RELATED TRANSCRIPTIONAL REPRESSOR"/>
    <property type="match status" value="1"/>
</dbReference>
<accession>A0A7X2MZS4</accession>
<dbReference type="AlphaFoldDB" id="A0A7X2MZS4"/>
<comment type="caution">
    <text evidence="5">The sequence shown here is derived from an EMBL/GenBank/DDBJ whole genome shotgun (WGS) entry which is preliminary data.</text>
</comment>
<dbReference type="RefSeq" id="WP_328598682.1">
    <property type="nucleotide sequence ID" value="NZ_VULX01000012.1"/>
</dbReference>
<evidence type="ECO:0000313" key="5">
    <source>
        <dbReference type="EMBL" id="MSR91595.1"/>
    </source>
</evidence>
<dbReference type="Pfam" id="PF00356">
    <property type="entry name" value="LacI"/>
    <property type="match status" value="1"/>
</dbReference>
<gene>
    <name evidence="5" type="ORF">FYJ33_09285</name>
</gene>
<dbReference type="SMART" id="SM00354">
    <property type="entry name" value="HTH_LACI"/>
    <property type="match status" value="1"/>
</dbReference>
<dbReference type="GO" id="GO:0003700">
    <property type="term" value="F:DNA-binding transcription factor activity"/>
    <property type="evidence" value="ECO:0007669"/>
    <property type="project" value="TreeGrafter"/>
</dbReference>
<dbReference type="CDD" id="cd01392">
    <property type="entry name" value="HTH_LacI"/>
    <property type="match status" value="1"/>
</dbReference>
<keyword evidence="6" id="KW-1185">Reference proteome</keyword>
<feature type="domain" description="HTH lacI-type" evidence="4">
    <location>
        <begin position="2"/>
        <end position="56"/>
    </location>
</feature>
<dbReference type="Gene3D" id="3.40.50.2300">
    <property type="match status" value="2"/>
</dbReference>
<dbReference type="Pfam" id="PF13377">
    <property type="entry name" value="Peripla_BP_3"/>
    <property type="match status" value="1"/>
</dbReference>
<dbReference type="CDD" id="cd06267">
    <property type="entry name" value="PBP1_LacI_sugar_binding-like"/>
    <property type="match status" value="1"/>
</dbReference>
<evidence type="ECO:0000259" key="4">
    <source>
        <dbReference type="PROSITE" id="PS50932"/>
    </source>
</evidence>
<keyword evidence="3" id="KW-0804">Transcription</keyword>
<dbReference type="SUPFAM" id="SSF53822">
    <property type="entry name" value="Periplasmic binding protein-like I"/>
    <property type="match status" value="1"/>
</dbReference>
<evidence type="ECO:0000256" key="2">
    <source>
        <dbReference type="ARBA" id="ARBA00023125"/>
    </source>
</evidence>
<dbReference type="Gene3D" id="1.10.260.40">
    <property type="entry name" value="lambda repressor-like DNA-binding domains"/>
    <property type="match status" value="1"/>
</dbReference>
<dbReference type="InterPro" id="IPR046335">
    <property type="entry name" value="LacI/GalR-like_sensor"/>
</dbReference>
<dbReference type="InterPro" id="IPR000843">
    <property type="entry name" value="HTH_LacI"/>
</dbReference>
<reference evidence="5 6" key="1">
    <citation type="submission" date="2019-08" db="EMBL/GenBank/DDBJ databases">
        <title>In-depth cultivation of the pig gut microbiome towards novel bacterial diversity and tailored functional studies.</title>
        <authorList>
            <person name="Wylensek D."/>
            <person name="Hitch T.C.A."/>
            <person name="Clavel T."/>
        </authorList>
    </citation>
    <scope>NUCLEOTIDE SEQUENCE [LARGE SCALE GENOMIC DNA]</scope>
    <source>
        <strain evidence="5 6">WCA-383-APC-5B</strain>
    </source>
</reference>
<evidence type="ECO:0000256" key="1">
    <source>
        <dbReference type="ARBA" id="ARBA00023015"/>
    </source>
</evidence>
<organism evidence="5 6">
    <name type="scientific">Inconstantimicrobium porci</name>
    <dbReference type="NCBI Taxonomy" id="2652291"/>
    <lineage>
        <taxon>Bacteria</taxon>
        <taxon>Bacillati</taxon>
        <taxon>Bacillota</taxon>
        <taxon>Clostridia</taxon>
        <taxon>Eubacteriales</taxon>
        <taxon>Clostridiaceae</taxon>
        <taxon>Inconstantimicrobium</taxon>
    </lineage>
</organism>
<keyword evidence="1" id="KW-0805">Transcription regulation</keyword>
<evidence type="ECO:0000313" key="6">
    <source>
        <dbReference type="Proteomes" id="UP000460287"/>
    </source>
</evidence>
<dbReference type="Proteomes" id="UP000460287">
    <property type="component" value="Unassembled WGS sequence"/>
</dbReference>
<proteinExistence type="predicted"/>
<evidence type="ECO:0000256" key="3">
    <source>
        <dbReference type="ARBA" id="ARBA00023163"/>
    </source>
</evidence>
<keyword evidence="2" id="KW-0238">DNA-binding</keyword>
<dbReference type="PROSITE" id="PS50932">
    <property type="entry name" value="HTH_LACI_2"/>
    <property type="match status" value="1"/>
</dbReference>